<dbReference type="EMBL" id="UINC01147737">
    <property type="protein sequence ID" value="SVD39234.1"/>
    <property type="molecule type" value="Genomic_DNA"/>
</dbReference>
<name>A0A382UYB5_9ZZZZ</name>
<reference evidence="1" key="1">
    <citation type="submission" date="2018-05" db="EMBL/GenBank/DDBJ databases">
        <authorList>
            <person name="Lanie J.A."/>
            <person name="Ng W.-L."/>
            <person name="Kazmierczak K.M."/>
            <person name="Andrzejewski T.M."/>
            <person name="Davidsen T.M."/>
            <person name="Wayne K.J."/>
            <person name="Tettelin H."/>
            <person name="Glass J.I."/>
            <person name="Rusch D."/>
            <person name="Podicherti R."/>
            <person name="Tsui H.-C.T."/>
            <person name="Winkler M.E."/>
        </authorList>
    </citation>
    <scope>NUCLEOTIDE SEQUENCE</scope>
</reference>
<evidence type="ECO:0000313" key="1">
    <source>
        <dbReference type="EMBL" id="SVD39234.1"/>
    </source>
</evidence>
<dbReference type="AlphaFoldDB" id="A0A382UYB5"/>
<accession>A0A382UYB5</accession>
<protein>
    <submittedName>
        <fullName evidence="1">Uncharacterized protein</fullName>
    </submittedName>
</protein>
<sequence length="29" mass="3286">MHESEGNSHFSKVNCNHTANTLKKLGSWK</sequence>
<gene>
    <name evidence="1" type="ORF">METZ01_LOCUS392088</name>
</gene>
<organism evidence="1">
    <name type="scientific">marine metagenome</name>
    <dbReference type="NCBI Taxonomy" id="408172"/>
    <lineage>
        <taxon>unclassified sequences</taxon>
        <taxon>metagenomes</taxon>
        <taxon>ecological metagenomes</taxon>
    </lineage>
</organism>
<proteinExistence type="predicted"/>